<sequence>MSRQTSNRAPGTKPMFVEDIITRAGARVTLAVGRLLIGWIFLWAFIDKLFGLGFSTQPEAAWIRGGTPAQGYISGIEEPLAGIFQPLFLNPFGDWLFVVGLAGLGLALMLGVGLKIAAVTGTLLLGFMWLSQFPPVVGGTNPITTSHWVEAALVIISALTLAGDTWGLGRWWAGKVGNSWLR</sequence>
<name>A0A2Y9C7Y1_9MICO</name>
<protein>
    <submittedName>
        <fullName evidence="2">Thiosulfate dehydrogenase [quinone] large subunit</fullName>
    </submittedName>
</protein>
<organism evidence="2 3">
    <name type="scientific">Georgenia satyanarayanai</name>
    <dbReference type="NCBI Taxonomy" id="860221"/>
    <lineage>
        <taxon>Bacteria</taxon>
        <taxon>Bacillati</taxon>
        <taxon>Actinomycetota</taxon>
        <taxon>Actinomycetes</taxon>
        <taxon>Micrococcales</taxon>
        <taxon>Bogoriellaceae</taxon>
        <taxon>Georgenia</taxon>
    </lineage>
</organism>
<keyword evidence="3" id="KW-1185">Reference proteome</keyword>
<evidence type="ECO:0000313" key="2">
    <source>
        <dbReference type="EMBL" id="SSA47173.1"/>
    </source>
</evidence>
<proteinExistence type="predicted"/>
<dbReference type="EMBL" id="UETB01000023">
    <property type="protein sequence ID" value="SSA47173.1"/>
    <property type="molecule type" value="Genomic_DNA"/>
</dbReference>
<keyword evidence="1" id="KW-0812">Transmembrane</keyword>
<keyword evidence="1" id="KW-1133">Transmembrane helix</keyword>
<reference evidence="2 3" key="1">
    <citation type="submission" date="2016-10" db="EMBL/GenBank/DDBJ databases">
        <authorList>
            <person name="Cai Z."/>
        </authorList>
    </citation>
    <scope>NUCLEOTIDE SEQUENCE [LARGE SCALE GENOMIC DNA]</scope>
    <source>
        <strain evidence="2 3">CGMCC 1.10826</strain>
    </source>
</reference>
<evidence type="ECO:0000313" key="3">
    <source>
        <dbReference type="Proteomes" id="UP000250222"/>
    </source>
</evidence>
<feature type="transmembrane region" description="Helical" evidence="1">
    <location>
        <begin position="20"/>
        <end position="46"/>
    </location>
</feature>
<evidence type="ECO:0000256" key="1">
    <source>
        <dbReference type="SAM" id="Phobius"/>
    </source>
</evidence>
<keyword evidence="1" id="KW-0472">Membrane</keyword>
<gene>
    <name evidence="2" type="ORF">SAMN05216184_12316</name>
</gene>
<feature type="transmembrane region" description="Helical" evidence="1">
    <location>
        <begin position="95"/>
        <end position="125"/>
    </location>
</feature>
<accession>A0A2Y9C7Y1</accession>
<dbReference type="AlphaFoldDB" id="A0A2Y9C7Y1"/>
<dbReference type="Proteomes" id="UP000250222">
    <property type="component" value="Unassembled WGS sequence"/>
</dbReference>